<evidence type="ECO:0000313" key="3">
    <source>
        <dbReference type="EMBL" id="KAA6187339.1"/>
    </source>
</evidence>
<organism evidence="3 4">
    <name type="scientific">Thiohalocapsa marina</name>
    <dbReference type="NCBI Taxonomy" id="424902"/>
    <lineage>
        <taxon>Bacteria</taxon>
        <taxon>Pseudomonadati</taxon>
        <taxon>Pseudomonadota</taxon>
        <taxon>Gammaproteobacteria</taxon>
        <taxon>Chromatiales</taxon>
        <taxon>Chromatiaceae</taxon>
        <taxon>Thiohalocapsa</taxon>
    </lineage>
</organism>
<dbReference type="OrthoDB" id="9799320at2"/>
<feature type="domain" description="Fe-S metabolism associated" evidence="2">
    <location>
        <begin position="70"/>
        <end position="195"/>
    </location>
</feature>
<dbReference type="EMBL" id="VWXX01000002">
    <property type="protein sequence ID" value="KAA6187339.1"/>
    <property type="molecule type" value="Genomic_DNA"/>
</dbReference>
<evidence type="ECO:0000256" key="1">
    <source>
        <dbReference type="ARBA" id="ARBA00010282"/>
    </source>
</evidence>
<protein>
    <submittedName>
        <fullName evidence="3">SufE family protein</fullName>
    </submittedName>
</protein>
<name>A0A5M8FUB4_9GAMM</name>
<accession>A0A5M8FUB4</accession>
<gene>
    <name evidence="3" type="ORF">F2Q65_02110</name>
</gene>
<dbReference type="AlphaFoldDB" id="A0A5M8FUB4"/>
<dbReference type="PANTHER" id="PTHR43597">
    <property type="entry name" value="SULFUR ACCEPTOR PROTEIN CSDE"/>
    <property type="match status" value="1"/>
</dbReference>
<dbReference type="Pfam" id="PF02657">
    <property type="entry name" value="SufE"/>
    <property type="match status" value="1"/>
</dbReference>
<sequence>MLLVEGGTDCCSVSGGASCPARLCGLPLESPSATARHDNRRRTGLCCGADSGRGRNDQQVTPMDSKDVLDAFALLDNWEARYELIADLSRELLPLAETEKHDGNLVKGCNTRTWLTANLSNDPAHDPPGVLDYRADAETPLVRGLVALLLVPFQHKTPDDVLQTDVRDYIAKLGLAEHLSPNRRVGMEHFIERVYQIARAMQDR</sequence>
<dbReference type="SUPFAM" id="SSF82649">
    <property type="entry name" value="SufE/NifU"/>
    <property type="match status" value="1"/>
</dbReference>
<keyword evidence="4" id="KW-1185">Reference proteome</keyword>
<evidence type="ECO:0000313" key="4">
    <source>
        <dbReference type="Proteomes" id="UP000322981"/>
    </source>
</evidence>
<proteinExistence type="inferred from homology"/>
<dbReference type="InterPro" id="IPR003808">
    <property type="entry name" value="Fe-S_metab-assoc_dom"/>
</dbReference>
<comment type="similarity">
    <text evidence="1">Belongs to the SufE family.</text>
</comment>
<comment type="caution">
    <text evidence="3">The sequence shown here is derived from an EMBL/GenBank/DDBJ whole genome shotgun (WGS) entry which is preliminary data.</text>
</comment>
<evidence type="ECO:0000259" key="2">
    <source>
        <dbReference type="Pfam" id="PF02657"/>
    </source>
</evidence>
<dbReference type="Gene3D" id="3.90.1010.10">
    <property type="match status" value="1"/>
</dbReference>
<dbReference type="Proteomes" id="UP000322981">
    <property type="component" value="Unassembled WGS sequence"/>
</dbReference>
<reference evidence="3 4" key="1">
    <citation type="submission" date="2019-09" db="EMBL/GenBank/DDBJ databases">
        <title>Whole-genome sequence of the purple sulfur bacterium Thiohalocapsa marina DSM 19078.</title>
        <authorList>
            <person name="Kyndt J.A."/>
            <person name="Meyer T.E."/>
        </authorList>
    </citation>
    <scope>NUCLEOTIDE SEQUENCE [LARGE SCALE GENOMIC DNA]</scope>
    <source>
        <strain evidence="3 4">DSM 19078</strain>
    </source>
</reference>
<dbReference type="PANTHER" id="PTHR43597:SF5">
    <property type="entry name" value="SUFE-LIKE PROTEIN 2, CHLOROPLASTIC"/>
    <property type="match status" value="1"/>
</dbReference>